<evidence type="ECO:0000313" key="3">
    <source>
        <dbReference type="Proteomes" id="UP000312530"/>
    </source>
</evidence>
<sequence length="238" mass="27253">MADLTFAELQRKMQIEKQTKQGVKYPFRTAEDINNKFKSLDSGWSVSFPEDDIIQKGDKLYYKAVAVAKRESDGTIEKAIGWAREEDVPIFHTQKGDVKQMQDPQWTGAVGSYARKYALQGLFAIGGEDVDEYPVEESQEQGQNNQQQKPNNQQQKPNNQQAQGQNQVRYIDNIQYQEIIKNVEEIATIKGAPFDTVANFVLSKYQIDDFHKVPVDGYNIVMDYLTKQIQKAYEKQGV</sequence>
<accession>A0AAJ5P7Z2</accession>
<dbReference type="Pfam" id="PF04404">
    <property type="entry name" value="ERF"/>
    <property type="match status" value="1"/>
</dbReference>
<feature type="compositionally biased region" description="Low complexity" evidence="1">
    <location>
        <begin position="141"/>
        <end position="165"/>
    </location>
</feature>
<evidence type="ECO:0000256" key="1">
    <source>
        <dbReference type="SAM" id="MobiDB-lite"/>
    </source>
</evidence>
<dbReference type="AlphaFoldDB" id="A0AAJ5P7Z2"/>
<comment type="caution">
    <text evidence="2">The sequence shown here is derived from an EMBL/GenBank/DDBJ whole genome shotgun (WGS) entry which is preliminary data.</text>
</comment>
<name>A0AAJ5P7Z2_STREE</name>
<reference evidence="2 3" key="1">
    <citation type="submission" date="2019-04" db="EMBL/GenBank/DDBJ databases">
        <authorList>
            <consortium name="Pathogen Informatics"/>
        </authorList>
    </citation>
    <scope>NUCLEOTIDE SEQUENCE [LARGE SCALE GENOMIC DNA]</scope>
    <source>
        <strain evidence="2 3">GPSC47</strain>
    </source>
</reference>
<dbReference type="InterPro" id="IPR007499">
    <property type="entry name" value="ERF_bacteria_virus"/>
</dbReference>
<evidence type="ECO:0000313" key="2">
    <source>
        <dbReference type="EMBL" id="VOG86267.1"/>
    </source>
</evidence>
<organism evidence="2 3">
    <name type="scientific">Streptococcus pneumoniae</name>
    <dbReference type="NCBI Taxonomy" id="1313"/>
    <lineage>
        <taxon>Bacteria</taxon>
        <taxon>Bacillati</taxon>
        <taxon>Bacillota</taxon>
        <taxon>Bacilli</taxon>
        <taxon>Lactobacillales</taxon>
        <taxon>Streptococcaceae</taxon>
        <taxon>Streptococcus</taxon>
    </lineage>
</organism>
<gene>
    <name evidence="2" type="primary">ssb1</name>
    <name evidence="2" type="ORF">SAMEA2696453_01915</name>
</gene>
<dbReference type="EMBL" id="CAAULE010000021">
    <property type="protein sequence ID" value="VOG86267.1"/>
    <property type="molecule type" value="Genomic_DNA"/>
</dbReference>
<proteinExistence type="predicted"/>
<dbReference type="Proteomes" id="UP000312530">
    <property type="component" value="Unassembled WGS sequence"/>
</dbReference>
<feature type="region of interest" description="Disordered" evidence="1">
    <location>
        <begin position="134"/>
        <end position="165"/>
    </location>
</feature>
<protein>
    <submittedName>
        <fullName evidence="2">Phage single-strand DNA binding protein</fullName>
    </submittedName>
</protein>